<dbReference type="CDD" id="cd00609">
    <property type="entry name" value="AAT_like"/>
    <property type="match status" value="1"/>
</dbReference>
<dbReference type="Proteomes" id="UP000016931">
    <property type="component" value="Unassembled WGS sequence"/>
</dbReference>
<dbReference type="GeneID" id="27905655"/>
<dbReference type="InterPro" id="IPR004839">
    <property type="entry name" value="Aminotransferase_I/II_large"/>
</dbReference>
<dbReference type="SUPFAM" id="SSF53383">
    <property type="entry name" value="PLP-dependent transferases"/>
    <property type="match status" value="1"/>
</dbReference>
<sequence>MSKKSPPQHLNFQRGWPSTRLCARQPLFHSAQKVLAPTQDMSEILLYGPGMGYAPLRESIAQWLMDEIYSSQISPHPRDATTTTTAAASAAASSSGIDASRICVTNGASAALSSVVLKFADPSYTRRIFMIEPTYFLACPIFEDGGFRGRLRGIPEGEGEDCVDLEFLLDELSKTDWPDQPLAKTGPQYPHIYKYILYCTTTFMNPSAKTMPLWVRQELVKLAREFDILLVSDDVYDFLHWSPHDPSVNSTPNPLPPRLVDVDRTLPGTSLYGNAISNGSFSKIIGPGIRVGWVEAQPEFASQLGSIGSTTSGGNPTHFASTIVEHTLRTGSLQNHIRDIVVPEYQQRYHSLLTAFHQHLIPLGYELDLSSHNSGLAGGFFTYLRLPAIFITHGVFAKTFAAIALKEFNLRIAFGHMFVVAGDQGSLQRAERDGGFAYCMRLCWAWMEKEELLEAVDRLVECTKVIRERMEKGEDLNSSLKG</sequence>
<dbReference type="Pfam" id="PF00155">
    <property type="entry name" value="Aminotran_1_2"/>
    <property type="match status" value="1"/>
</dbReference>
<evidence type="ECO:0000313" key="2">
    <source>
        <dbReference type="EMBL" id="EMF17877.1"/>
    </source>
</evidence>
<dbReference type="PANTHER" id="PTHR42858:SF1">
    <property type="entry name" value="LD15494P"/>
    <property type="match status" value="1"/>
</dbReference>
<dbReference type="InterPro" id="IPR015422">
    <property type="entry name" value="PyrdxlP-dep_Trfase_small"/>
</dbReference>
<dbReference type="OrthoDB" id="7042322at2759"/>
<protein>
    <submittedName>
        <fullName evidence="2">PLP-dependent transferase</fullName>
    </submittedName>
</protein>
<dbReference type="InterPro" id="IPR015421">
    <property type="entry name" value="PyrdxlP-dep_Trfase_major"/>
</dbReference>
<reference evidence="2 3" key="1">
    <citation type="journal article" date="2012" name="PLoS Pathog.">
        <title>Diverse lifestyles and strategies of plant pathogenesis encoded in the genomes of eighteen Dothideomycetes fungi.</title>
        <authorList>
            <person name="Ohm R.A."/>
            <person name="Feau N."/>
            <person name="Henrissat B."/>
            <person name="Schoch C.L."/>
            <person name="Horwitz B.A."/>
            <person name="Barry K.W."/>
            <person name="Condon B.J."/>
            <person name="Copeland A.C."/>
            <person name="Dhillon B."/>
            <person name="Glaser F."/>
            <person name="Hesse C.N."/>
            <person name="Kosti I."/>
            <person name="LaButti K."/>
            <person name="Lindquist E.A."/>
            <person name="Lucas S."/>
            <person name="Salamov A.A."/>
            <person name="Bradshaw R.E."/>
            <person name="Ciuffetti L."/>
            <person name="Hamelin R.C."/>
            <person name="Kema G.H.J."/>
            <person name="Lawrence C."/>
            <person name="Scott J.A."/>
            <person name="Spatafora J.W."/>
            <person name="Turgeon B.G."/>
            <person name="de Wit P.J.G.M."/>
            <person name="Zhong S."/>
            <person name="Goodwin S.B."/>
            <person name="Grigoriev I.V."/>
        </authorList>
    </citation>
    <scope>NUCLEOTIDE SEQUENCE [LARGE SCALE GENOMIC DNA]</scope>
    <source>
        <strain evidence="2 3">SO2202</strain>
    </source>
</reference>
<organism evidence="2 3">
    <name type="scientific">Sphaerulina musiva (strain SO2202)</name>
    <name type="common">Poplar stem canker fungus</name>
    <name type="synonym">Septoria musiva</name>
    <dbReference type="NCBI Taxonomy" id="692275"/>
    <lineage>
        <taxon>Eukaryota</taxon>
        <taxon>Fungi</taxon>
        <taxon>Dikarya</taxon>
        <taxon>Ascomycota</taxon>
        <taxon>Pezizomycotina</taxon>
        <taxon>Dothideomycetes</taxon>
        <taxon>Dothideomycetidae</taxon>
        <taxon>Mycosphaerellales</taxon>
        <taxon>Mycosphaerellaceae</taxon>
        <taxon>Sphaerulina</taxon>
    </lineage>
</organism>
<proteinExistence type="predicted"/>
<dbReference type="OMA" id="FEDNGFQ"/>
<dbReference type="RefSeq" id="XP_016765998.1">
    <property type="nucleotide sequence ID" value="XM_016908518.1"/>
</dbReference>
<dbReference type="GO" id="GO:0047536">
    <property type="term" value="F:2-aminoadipate transaminase activity"/>
    <property type="evidence" value="ECO:0007669"/>
    <property type="project" value="TreeGrafter"/>
</dbReference>
<dbReference type="STRING" id="692275.N1QN42"/>
<dbReference type="GO" id="GO:0030170">
    <property type="term" value="F:pyridoxal phosphate binding"/>
    <property type="evidence" value="ECO:0007669"/>
    <property type="project" value="InterPro"/>
</dbReference>
<evidence type="ECO:0000313" key="3">
    <source>
        <dbReference type="Proteomes" id="UP000016931"/>
    </source>
</evidence>
<dbReference type="InterPro" id="IPR015424">
    <property type="entry name" value="PyrdxlP-dep_Trfase"/>
</dbReference>
<dbReference type="Gene3D" id="3.40.640.10">
    <property type="entry name" value="Type I PLP-dependent aspartate aminotransferase-like (Major domain)"/>
    <property type="match status" value="1"/>
</dbReference>
<gene>
    <name evidence="2" type="ORF">SEPMUDRAFT_32911</name>
</gene>
<feature type="domain" description="Aminotransferase class I/classII large" evidence="1">
    <location>
        <begin position="38"/>
        <end position="459"/>
    </location>
</feature>
<dbReference type="AlphaFoldDB" id="N1QN42"/>
<dbReference type="eggNOG" id="KOG0634">
    <property type="taxonomic scope" value="Eukaryota"/>
</dbReference>
<dbReference type="HOGENOM" id="CLU_017584_0_6_1"/>
<evidence type="ECO:0000259" key="1">
    <source>
        <dbReference type="Pfam" id="PF00155"/>
    </source>
</evidence>
<accession>N1QN42</accession>
<dbReference type="Gene3D" id="3.90.1150.10">
    <property type="entry name" value="Aspartate Aminotransferase, domain 1"/>
    <property type="match status" value="1"/>
</dbReference>
<dbReference type="PANTHER" id="PTHR42858">
    <property type="entry name" value="AMINOTRANSFERASE"/>
    <property type="match status" value="1"/>
</dbReference>
<keyword evidence="3" id="KW-1185">Reference proteome</keyword>
<keyword evidence="2" id="KW-0808">Transferase</keyword>
<name>N1QN42_SPHMS</name>
<dbReference type="EMBL" id="KB456260">
    <property type="protein sequence ID" value="EMF17877.1"/>
    <property type="molecule type" value="Genomic_DNA"/>
</dbReference>